<dbReference type="RefSeq" id="WP_115372592.1">
    <property type="nucleotide sequence ID" value="NZ_QASA01000001.1"/>
</dbReference>
<dbReference type="AlphaFoldDB" id="A0A369QK76"/>
<evidence type="ECO:0000313" key="4">
    <source>
        <dbReference type="Proteomes" id="UP000253919"/>
    </source>
</evidence>
<evidence type="ECO:0000256" key="2">
    <source>
        <dbReference type="SAM" id="Phobius"/>
    </source>
</evidence>
<dbReference type="OrthoDB" id="852730at2"/>
<feature type="region of interest" description="Disordered" evidence="1">
    <location>
        <begin position="29"/>
        <end position="98"/>
    </location>
</feature>
<keyword evidence="2" id="KW-1133">Transmembrane helix</keyword>
<reference evidence="3 4" key="1">
    <citation type="submission" date="2018-04" db="EMBL/GenBank/DDBJ databases">
        <title>Adhaeribacter sp. HMF7616 genome sequencing and assembly.</title>
        <authorList>
            <person name="Kang H."/>
            <person name="Kang J."/>
            <person name="Cha I."/>
            <person name="Kim H."/>
            <person name="Joh K."/>
        </authorList>
    </citation>
    <scope>NUCLEOTIDE SEQUENCE [LARGE SCALE GENOMIC DNA]</scope>
    <source>
        <strain evidence="3 4">HMF7616</strain>
    </source>
</reference>
<organism evidence="3 4">
    <name type="scientific">Adhaeribacter pallidiroseus</name>
    <dbReference type="NCBI Taxonomy" id="2072847"/>
    <lineage>
        <taxon>Bacteria</taxon>
        <taxon>Pseudomonadati</taxon>
        <taxon>Bacteroidota</taxon>
        <taxon>Cytophagia</taxon>
        <taxon>Cytophagales</taxon>
        <taxon>Hymenobacteraceae</taxon>
        <taxon>Adhaeribacter</taxon>
    </lineage>
</organism>
<accession>A0A369QK76</accession>
<keyword evidence="2" id="KW-0812">Transmembrane</keyword>
<keyword evidence="2" id="KW-0472">Membrane</keyword>
<keyword evidence="4" id="KW-1185">Reference proteome</keyword>
<comment type="caution">
    <text evidence="3">The sequence shown here is derived from an EMBL/GenBank/DDBJ whole genome shotgun (WGS) entry which is preliminary data.</text>
</comment>
<name>A0A369QK76_9BACT</name>
<feature type="compositionally biased region" description="Basic and acidic residues" evidence="1">
    <location>
        <begin position="80"/>
        <end position="98"/>
    </location>
</feature>
<sequence length="165" mass="18629">MEEFKWIFYVLLAVIVLVVRMWLKAFSSSNPSAANRPANPKNYPVPTPPATSYQDILKEMQASGDRAKKSTTPIFLESKGSAEKVRREPRSLENTEMKARSLETRAAPTKELIRKPSAIELARQTKPRVTAPAPLAVNYGKLLQDPKNMRAAFILSEILNRRVDY</sequence>
<feature type="transmembrane region" description="Helical" evidence="2">
    <location>
        <begin position="6"/>
        <end position="23"/>
    </location>
</feature>
<dbReference type="EMBL" id="QASA01000001">
    <property type="protein sequence ID" value="RDC63259.1"/>
    <property type="molecule type" value="Genomic_DNA"/>
</dbReference>
<evidence type="ECO:0000256" key="1">
    <source>
        <dbReference type="SAM" id="MobiDB-lite"/>
    </source>
</evidence>
<evidence type="ECO:0000313" key="3">
    <source>
        <dbReference type="EMBL" id="RDC63259.1"/>
    </source>
</evidence>
<gene>
    <name evidence="3" type="ORF">AHMF7616_01860</name>
</gene>
<protein>
    <submittedName>
        <fullName evidence="3">Uncharacterized protein</fullName>
    </submittedName>
</protein>
<proteinExistence type="predicted"/>
<feature type="compositionally biased region" description="Low complexity" evidence="1">
    <location>
        <begin position="29"/>
        <end position="40"/>
    </location>
</feature>
<dbReference type="Proteomes" id="UP000253919">
    <property type="component" value="Unassembled WGS sequence"/>
</dbReference>